<evidence type="ECO:0000256" key="4">
    <source>
        <dbReference type="ARBA" id="ARBA00023136"/>
    </source>
</evidence>
<keyword evidence="8" id="KW-1185">Reference proteome</keyword>
<dbReference type="GeneID" id="92205987"/>
<dbReference type="RefSeq" id="XP_066827729.1">
    <property type="nucleotide sequence ID" value="XM_066976750.1"/>
</dbReference>
<evidence type="ECO:0000256" key="1">
    <source>
        <dbReference type="ARBA" id="ARBA00004370"/>
    </source>
</evidence>
<feature type="transmembrane region" description="Helical" evidence="5">
    <location>
        <begin position="60"/>
        <end position="83"/>
    </location>
</feature>
<comment type="subcellular location">
    <subcellularLocation>
        <location evidence="1">Membrane</location>
    </subcellularLocation>
</comment>
<evidence type="ECO:0000259" key="6">
    <source>
        <dbReference type="Pfam" id="PF13664"/>
    </source>
</evidence>
<reference evidence="7 8" key="1">
    <citation type="submission" date="2024-03" db="EMBL/GenBank/DDBJ databases">
        <authorList>
            <person name="Brejova B."/>
        </authorList>
    </citation>
    <scope>NUCLEOTIDE SEQUENCE [LARGE SCALE GENOMIC DNA]</scope>
    <source>
        <strain evidence="7 8">CBS 14171</strain>
    </source>
</reference>
<dbReference type="PANTHER" id="PTHR23241">
    <property type="entry name" value="LATE EMBRYOGENESIS ABUNDANT PLANTS LEA-RELATED"/>
    <property type="match status" value="1"/>
</dbReference>
<evidence type="ECO:0000256" key="2">
    <source>
        <dbReference type="ARBA" id="ARBA00022692"/>
    </source>
</evidence>
<sequence>MSCIINQLGLNTKVPYHFLFYSLTFGGTAFYSFVVSPLIFKELSREEFSKVQSKVFPCYFKFQIGAPLIVGLLTPLAFCPFSVGTLVASSLGGILNLFVFEPKCSVLKDERNKLTSINKDKKENGEPSDEMAALNKQFGRWHGLSTLVNLVSIASLGVYGLTLARGLSKLK</sequence>
<name>A0ABP0ZEJ2_9ASCO</name>
<evidence type="ECO:0000256" key="3">
    <source>
        <dbReference type="ARBA" id="ARBA00022989"/>
    </source>
</evidence>
<dbReference type="Proteomes" id="UP001497383">
    <property type="component" value="Chromosome 1"/>
</dbReference>
<feature type="domain" description="TMEM205-like" evidence="6">
    <location>
        <begin position="19"/>
        <end position="112"/>
    </location>
</feature>
<dbReference type="InterPro" id="IPR025423">
    <property type="entry name" value="TMEM205-like"/>
</dbReference>
<gene>
    <name evidence="7" type="ORF">LODBEIA_P07910</name>
</gene>
<dbReference type="PANTHER" id="PTHR23241:SF102">
    <property type="entry name" value="LD23009P"/>
    <property type="match status" value="1"/>
</dbReference>
<dbReference type="InterPro" id="IPR053009">
    <property type="entry name" value="Xanthocillin_Biosynth-Assoc"/>
</dbReference>
<organism evidence="7 8">
    <name type="scientific">Lodderomyces beijingensis</name>
    <dbReference type="NCBI Taxonomy" id="1775926"/>
    <lineage>
        <taxon>Eukaryota</taxon>
        <taxon>Fungi</taxon>
        <taxon>Dikarya</taxon>
        <taxon>Ascomycota</taxon>
        <taxon>Saccharomycotina</taxon>
        <taxon>Pichiomycetes</taxon>
        <taxon>Debaryomycetaceae</taxon>
        <taxon>Candida/Lodderomyces clade</taxon>
        <taxon>Lodderomyces</taxon>
    </lineage>
</organism>
<proteinExistence type="predicted"/>
<keyword evidence="2 5" id="KW-0812">Transmembrane</keyword>
<dbReference type="EMBL" id="OZ022405">
    <property type="protein sequence ID" value="CAK9436233.1"/>
    <property type="molecule type" value="Genomic_DNA"/>
</dbReference>
<evidence type="ECO:0000313" key="7">
    <source>
        <dbReference type="EMBL" id="CAK9436233.1"/>
    </source>
</evidence>
<evidence type="ECO:0000313" key="8">
    <source>
        <dbReference type="Proteomes" id="UP001497383"/>
    </source>
</evidence>
<feature type="transmembrane region" description="Helical" evidence="5">
    <location>
        <begin position="141"/>
        <end position="164"/>
    </location>
</feature>
<keyword evidence="4 5" id="KW-0472">Membrane</keyword>
<protein>
    <recommendedName>
        <fullName evidence="6">TMEM205-like domain-containing protein</fullName>
    </recommendedName>
</protein>
<dbReference type="Pfam" id="PF13664">
    <property type="entry name" value="DUF4149"/>
    <property type="match status" value="1"/>
</dbReference>
<accession>A0ABP0ZEJ2</accession>
<keyword evidence="3 5" id="KW-1133">Transmembrane helix</keyword>
<evidence type="ECO:0000256" key="5">
    <source>
        <dbReference type="SAM" id="Phobius"/>
    </source>
</evidence>
<feature type="transmembrane region" description="Helical" evidence="5">
    <location>
        <begin position="18"/>
        <end position="40"/>
    </location>
</feature>